<gene>
    <name evidence="4" type="ORF">HW532_16980</name>
</gene>
<dbReference type="Proteomes" id="UP000593594">
    <property type="component" value="Chromosome"/>
</dbReference>
<dbReference type="PROSITE" id="PS00379">
    <property type="entry name" value="CDP_ALCOHOL_P_TRANSF"/>
    <property type="match status" value="1"/>
</dbReference>
<dbReference type="InterPro" id="IPR000462">
    <property type="entry name" value="CDP-OH_P_trans"/>
</dbReference>
<organism evidence="4 5">
    <name type="scientific">Kaustia mangrovi</name>
    <dbReference type="NCBI Taxonomy" id="2593653"/>
    <lineage>
        <taxon>Bacteria</taxon>
        <taxon>Pseudomonadati</taxon>
        <taxon>Pseudomonadota</taxon>
        <taxon>Alphaproteobacteria</taxon>
        <taxon>Hyphomicrobiales</taxon>
        <taxon>Parvibaculaceae</taxon>
        <taxon>Kaustia</taxon>
    </lineage>
</organism>
<dbReference type="GO" id="GO:0016020">
    <property type="term" value="C:membrane"/>
    <property type="evidence" value="ECO:0007669"/>
    <property type="project" value="InterPro"/>
</dbReference>
<evidence type="ECO:0000313" key="5">
    <source>
        <dbReference type="Proteomes" id="UP000593594"/>
    </source>
</evidence>
<keyword evidence="3" id="KW-0812">Transmembrane</keyword>
<dbReference type="GO" id="GO:0008654">
    <property type="term" value="P:phospholipid biosynthetic process"/>
    <property type="evidence" value="ECO:0007669"/>
    <property type="project" value="InterPro"/>
</dbReference>
<feature type="transmembrane region" description="Helical" evidence="3">
    <location>
        <begin position="286"/>
        <end position="309"/>
    </location>
</feature>
<name>A0A7S8C8K3_9HYPH</name>
<dbReference type="InterPro" id="IPR048254">
    <property type="entry name" value="CDP_ALCOHOL_P_TRANSF_CS"/>
</dbReference>
<protein>
    <submittedName>
        <fullName evidence="4">CDP-alcohol phosphatidyltransferase family protein</fullName>
    </submittedName>
</protein>
<reference evidence="4 5" key="1">
    <citation type="submission" date="2020-06" db="EMBL/GenBank/DDBJ databases">
        <title>Genome sequence of 2 isolates from Red Sea Mangroves.</title>
        <authorList>
            <person name="Sefrji F."/>
            <person name="Michoud G."/>
            <person name="Merlino G."/>
            <person name="Daffonchio D."/>
        </authorList>
    </citation>
    <scope>NUCLEOTIDE SEQUENCE [LARGE SCALE GENOMIC DNA]</scope>
    <source>
        <strain evidence="4 5">R1DC25</strain>
    </source>
</reference>
<evidence type="ECO:0000313" key="4">
    <source>
        <dbReference type="EMBL" id="QPC45384.1"/>
    </source>
</evidence>
<keyword evidence="1 2" id="KW-0808">Transferase</keyword>
<keyword evidence="5" id="KW-1185">Reference proteome</keyword>
<evidence type="ECO:0000256" key="2">
    <source>
        <dbReference type="RuleBase" id="RU003750"/>
    </source>
</evidence>
<comment type="similarity">
    <text evidence="2">Belongs to the CDP-alcohol phosphatidyltransferase class-I family.</text>
</comment>
<keyword evidence="3" id="KW-1133">Transmembrane helix</keyword>
<proteinExistence type="inferred from homology"/>
<keyword evidence="3" id="KW-0472">Membrane</keyword>
<dbReference type="KEGG" id="kmn:HW532_16980"/>
<evidence type="ECO:0000256" key="3">
    <source>
        <dbReference type="SAM" id="Phobius"/>
    </source>
</evidence>
<evidence type="ECO:0000256" key="1">
    <source>
        <dbReference type="ARBA" id="ARBA00022679"/>
    </source>
</evidence>
<feature type="transmembrane region" description="Helical" evidence="3">
    <location>
        <begin position="215"/>
        <end position="243"/>
    </location>
</feature>
<accession>A0A7S8C8K3</accession>
<dbReference type="InterPro" id="IPR043130">
    <property type="entry name" value="CDP-OH_PTrfase_TM_dom"/>
</dbReference>
<dbReference type="AlphaFoldDB" id="A0A7S8C8K3"/>
<dbReference type="GO" id="GO:0016780">
    <property type="term" value="F:phosphotransferase activity, for other substituted phosphate groups"/>
    <property type="evidence" value="ECO:0007669"/>
    <property type="project" value="InterPro"/>
</dbReference>
<dbReference type="Pfam" id="PF01066">
    <property type="entry name" value="CDP-OH_P_transf"/>
    <property type="match status" value="1"/>
</dbReference>
<dbReference type="EMBL" id="CP058214">
    <property type="protein sequence ID" value="QPC45384.1"/>
    <property type="molecule type" value="Genomic_DNA"/>
</dbReference>
<sequence length="405" mass="44475">MATATSEPYEAEGAQETAQTGQPALCVLAGSAPRLWGSTLAERTERQFVRAGLDRFVSADEAALEGGHVILVRADAVIDQPLVPILIARRDFVLMGEGADGPVPVAAHVSADRVGEIGALLMEGRKPPAALKLTALSPDELEASFWQSLRKRETPYAMVVDETNRADVEWRMFMGTYKGATDFITKHVWPWPAFLATRWLAPTFVTPNMVTTVSAVLMVAAFFLFLQGSWALGLVCAWGMTFLDTVDGKLARVTLTSSKWGDVFDHGIDLVHPPFWYVAWGLGLKAVGLAFAPATLFWVLTAIIAGYVLQRVMEGVAIQFLKLEIHIWRRMDTLFRQITARRNPNLAILTVSALIGRPDWGLVAVAVWTVLCLVLHGLQLAQALAEKRRTGTLSSWLNEPAQTER</sequence>
<dbReference type="Gene3D" id="1.20.120.1760">
    <property type="match status" value="1"/>
</dbReference>